<keyword evidence="6 7" id="KW-0030">Aminoacyl-tRNA synthetase</keyword>
<dbReference type="Gene3D" id="3.40.50.620">
    <property type="entry name" value="HUPs"/>
    <property type="match status" value="1"/>
</dbReference>
<organism evidence="10 11">
    <name type="scientific">Candidatus Scatoplasma merdavium</name>
    <dbReference type="NCBI Taxonomy" id="2840932"/>
    <lineage>
        <taxon>Bacteria</taxon>
        <taxon>Bacillati</taxon>
        <taxon>Bacillota</taxon>
        <taxon>Bacilli</taxon>
        <taxon>Bacillales</taxon>
        <taxon>Candidatus Scatoplasma</taxon>
    </lineage>
</organism>
<comment type="caution">
    <text evidence="10">The sequence shown here is derived from an EMBL/GenBank/DDBJ whole genome shotgun (WGS) entry which is preliminary data.</text>
</comment>
<dbReference type="AlphaFoldDB" id="A0A9D9GMG6"/>
<feature type="short sequence motif" description="'KMSKS' region" evidence="7">
    <location>
        <begin position="294"/>
        <end position="298"/>
    </location>
</feature>
<dbReference type="GO" id="GO:0005524">
    <property type="term" value="F:ATP binding"/>
    <property type="evidence" value="ECO:0007669"/>
    <property type="project" value="UniProtKB-UniRule"/>
</dbReference>
<dbReference type="InterPro" id="IPR000924">
    <property type="entry name" value="Glu/Gln-tRNA-synth"/>
</dbReference>
<dbReference type="InterPro" id="IPR045462">
    <property type="entry name" value="aa-tRNA-synth_I_cd-bd"/>
</dbReference>
<protein>
    <recommendedName>
        <fullName evidence="7">Glutamate--tRNA ligase</fullName>
        <ecNumber evidence="7">6.1.1.17</ecNumber>
    </recommendedName>
    <alternativeName>
        <fullName evidence="7">Glutamyl-tRNA synthetase</fullName>
        <shortName evidence="7">GluRS</shortName>
    </alternativeName>
</protein>
<dbReference type="GO" id="GO:0000049">
    <property type="term" value="F:tRNA binding"/>
    <property type="evidence" value="ECO:0007669"/>
    <property type="project" value="InterPro"/>
</dbReference>
<comment type="similarity">
    <text evidence="1 7">Belongs to the class-I aminoacyl-tRNA synthetase family. Glutamate--tRNA ligase type 1 subfamily.</text>
</comment>
<evidence type="ECO:0000256" key="5">
    <source>
        <dbReference type="ARBA" id="ARBA00022917"/>
    </source>
</evidence>
<dbReference type="HAMAP" id="MF_00022">
    <property type="entry name" value="Glu_tRNA_synth_type1"/>
    <property type="match status" value="1"/>
</dbReference>
<evidence type="ECO:0000259" key="8">
    <source>
        <dbReference type="Pfam" id="PF00749"/>
    </source>
</evidence>
<dbReference type="InterPro" id="IPR008925">
    <property type="entry name" value="aa_tRNA-synth_I_cd-bd_sf"/>
</dbReference>
<dbReference type="GO" id="GO:0005737">
    <property type="term" value="C:cytoplasm"/>
    <property type="evidence" value="ECO:0007669"/>
    <property type="project" value="UniProtKB-SubCell"/>
</dbReference>
<keyword evidence="2 7" id="KW-0436">Ligase</keyword>
<dbReference type="EC" id="6.1.1.17" evidence="7"/>
<dbReference type="EMBL" id="JADING010000125">
    <property type="protein sequence ID" value="MBO8414667.1"/>
    <property type="molecule type" value="Genomic_DNA"/>
</dbReference>
<accession>A0A9D9GMG6</accession>
<evidence type="ECO:0000256" key="6">
    <source>
        <dbReference type="ARBA" id="ARBA00023146"/>
    </source>
</evidence>
<dbReference type="PANTHER" id="PTHR43311">
    <property type="entry name" value="GLUTAMATE--TRNA LIGASE"/>
    <property type="match status" value="1"/>
</dbReference>
<evidence type="ECO:0000313" key="11">
    <source>
        <dbReference type="Proteomes" id="UP000823629"/>
    </source>
</evidence>
<keyword evidence="4 7" id="KW-0067">ATP-binding</keyword>
<gene>
    <name evidence="7" type="primary">gltX</name>
    <name evidence="10" type="ORF">IAC78_04290</name>
</gene>
<feature type="domain" description="Aminoacyl-tRNA synthetase class I anticodon-binding" evidence="9">
    <location>
        <begin position="427"/>
        <end position="552"/>
    </location>
</feature>
<sequence length="559" mass="64941">MNHTYQELADLIFPEVKQTIEDLEKEYPERNLPKESEVTRFAPSPTGFLHTGSLFTSLVAYTVAKQSGGVFYTRLEDTDQKREIEGSGKQLIDQLKEFNLAPSEGYLGDEEKGSYGPYIQSKRSEIYKVVIKWLISIGRAYPCFCTAEDLNELRLTQEANRVIPGYYGEYAKCRYLSVDEAYERIQKGEKFVIRFKSQGDHTKYIRIHDEVRGDLDLPENDQDIVIYKSDGLPTYHFAHLVDDHFMHTTVVTRGEEWISSLPIHVELFEACNFRRPKYAHLPVIMKLDNGNKRKLSKRKDPEAAVSYFLELGYPVEGIIKYLMTIANSNFEEWLIANPNKDISEFHFSFSKMSLDGALFDLPKLENICKETLAYYSKEKISKEAYAYAKKYSPELKDLIERDFDKFESIMNIERGGEKPRKDYTKYSDIYSHIAFFYEDKYLELVKQNSFEFNPHISNDLTISILEEFKSTNDYSLNEQDWFSSLKALGERHNFVAQFKLYKKNPEAYNGHVGDVANMLRVALTTSSRSPNLFNILHILTKEEINKRIDLAISYLKGEN</sequence>
<evidence type="ECO:0000256" key="2">
    <source>
        <dbReference type="ARBA" id="ARBA00022598"/>
    </source>
</evidence>
<dbReference type="GO" id="GO:0006424">
    <property type="term" value="P:glutamyl-tRNA aminoacylation"/>
    <property type="evidence" value="ECO:0007669"/>
    <property type="project" value="UniProtKB-UniRule"/>
</dbReference>
<dbReference type="NCBIfam" id="TIGR00464">
    <property type="entry name" value="gltX_bact"/>
    <property type="match status" value="1"/>
</dbReference>
<comment type="caution">
    <text evidence="7">Lacks conserved residue(s) required for the propagation of feature annotation.</text>
</comment>
<name>A0A9D9GMG6_9BACL</name>
<keyword evidence="7" id="KW-0963">Cytoplasm</keyword>
<proteinExistence type="inferred from homology"/>
<feature type="binding site" evidence="7">
    <location>
        <position position="297"/>
    </location>
    <ligand>
        <name>ATP</name>
        <dbReference type="ChEBI" id="CHEBI:30616"/>
    </ligand>
</feature>
<keyword evidence="3 7" id="KW-0547">Nucleotide-binding</keyword>
<dbReference type="Pfam" id="PF19269">
    <property type="entry name" value="Anticodon_2"/>
    <property type="match status" value="1"/>
</dbReference>
<dbReference type="InterPro" id="IPR020751">
    <property type="entry name" value="aa-tRNA-synth_I_codon-bd_sub2"/>
</dbReference>
<dbReference type="Pfam" id="PF00749">
    <property type="entry name" value="tRNA-synt_1c"/>
    <property type="match status" value="1"/>
</dbReference>
<evidence type="ECO:0000259" key="9">
    <source>
        <dbReference type="Pfam" id="PF19269"/>
    </source>
</evidence>
<reference evidence="10" key="1">
    <citation type="submission" date="2020-10" db="EMBL/GenBank/DDBJ databases">
        <authorList>
            <person name="Gilroy R."/>
        </authorList>
    </citation>
    <scope>NUCLEOTIDE SEQUENCE</scope>
    <source>
        <strain evidence="10">1748</strain>
    </source>
</reference>
<feature type="short sequence motif" description="'HIGH' region" evidence="7">
    <location>
        <begin position="43"/>
        <end position="53"/>
    </location>
</feature>
<evidence type="ECO:0000256" key="4">
    <source>
        <dbReference type="ARBA" id="ARBA00022840"/>
    </source>
</evidence>
<feature type="domain" description="Glutamyl/glutaminyl-tRNA synthetase class Ib catalytic" evidence="8">
    <location>
        <begin position="38"/>
        <end position="325"/>
    </location>
</feature>
<dbReference type="SUPFAM" id="SSF52374">
    <property type="entry name" value="Nucleotidylyl transferase"/>
    <property type="match status" value="1"/>
</dbReference>
<comment type="subunit">
    <text evidence="7">Monomer.</text>
</comment>
<evidence type="ECO:0000313" key="10">
    <source>
        <dbReference type="EMBL" id="MBO8414667.1"/>
    </source>
</evidence>
<dbReference type="SUPFAM" id="SSF48163">
    <property type="entry name" value="An anticodon-binding domain of class I aminoacyl-tRNA synthetases"/>
    <property type="match status" value="1"/>
</dbReference>
<comment type="catalytic activity">
    <reaction evidence="7">
        <text>tRNA(Glu) + L-glutamate + ATP = L-glutamyl-tRNA(Glu) + AMP + diphosphate</text>
        <dbReference type="Rhea" id="RHEA:23540"/>
        <dbReference type="Rhea" id="RHEA-COMP:9663"/>
        <dbReference type="Rhea" id="RHEA-COMP:9680"/>
        <dbReference type="ChEBI" id="CHEBI:29985"/>
        <dbReference type="ChEBI" id="CHEBI:30616"/>
        <dbReference type="ChEBI" id="CHEBI:33019"/>
        <dbReference type="ChEBI" id="CHEBI:78442"/>
        <dbReference type="ChEBI" id="CHEBI:78520"/>
        <dbReference type="ChEBI" id="CHEBI:456215"/>
        <dbReference type="EC" id="6.1.1.17"/>
    </reaction>
</comment>
<evidence type="ECO:0000256" key="1">
    <source>
        <dbReference type="ARBA" id="ARBA00007894"/>
    </source>
</evidence>
<reference evidence="10" key="2">
    <citation type="journal article" date="2021" name="PeerJ">
        <title>Extensive microbial diversity within the chicken gut microbiome revealed by metagenomics and culture.</title>
        <authorList>
            <person name="Gilroy R."/>
            <person name="Ravi A."/>
            <person name="Getino M."/>
            <person name="Pursley I."/>
            <person name="Horton D.L."/>
            <person name="Alikhan N.F."/>
            <person name="Baker D."/>
            <person name="Gharbi K."/>
            <person name="Hall N."/>
            <person name="Watson M."/>
            <person name="Adriaenssens E.M."/>
            <person name="Foster-Nyarko E."/>
            <person name="Jarju S."/>
            <person name="Secka A."/>
            <person name="Antonio M."/>
            <person name="Oren A."/>
            <person name="Chaudhuri R.R."/>
            <person name="La Ragione R."/>
            <person name="Hildebrand F."/>
            <person name="Pallen M.J."/>
        </authorList>
    </citation>
    <scope>NUCLEOTIDE SEQUENCE</scope>
    <source>
        <strain evidence="10">1748</strain>
    </source>
</reference>
<keyword evidence="5 7" id="KW-0648">Protein biosynthesis</keyword>
<dbReference type="InterPro" id="IPR004527">
    <property type="entry name" value="Glu-tRNA-ligase_bac/mito"/>
</dbReference>
<dbReference type="Gene3D" id="1.10.10.350">
    <property type="match status" value="1"/>
</dbReference>
<dbReference type="InterPro" id="IPR020058">
    <property type="entry name" value="Glu/Gln-tRNA-synth_Ib_cat-dom"/>
</dbReference>
<evidence type="ECO:0000256" key="3">
    <source>
        <dbReference type="ARBA" id="ARBA00022741"/>
    </source>
</evidence>
<dbReference type="InterPro" id="IPR014729">
    <property type="entry name" value="Rossmann-like_a/b/a_fold"/>
</dbReference>
<comment type="function">
    <text evidence="7">Catalyzes the attachment of glutamate to tRNA(Glu) in a two-step reaction: glutamate is first activated by ATP to form Glu-AMP and then transferred to the acceptor end of tRNA(Glu).</text>
</comment>
<dbReference type="InterPro" id="IPR049940">
    <property type="entry name" value="GluQ/Sye"/>
</dbReference>
<dbReference type="PANTHER" id="PTHR43311:SF2">
    <property type="entry name" value="GLUTAMATE--TRNA LIGASE, MITOCHONDRIAL-RELATED"/>
    <property type="match status" value="1"/>
</dbReference>
<dbReference type="GO" id="GO:0004818">
    <property type="term" value="F:glutamate-tRNA ligase activity"/>
    <property type="evidence" value="ECO:0007669"/>
    <property type="project" value="UniProtKB-UniRule"/>
</dbReference>
<dbReference type="Proteomes" id="UP000823629">
    <property type="component" value="Unassembled WGS sequence"/>
</dbReference>
<comment type="subcellular location">
    <subcellularLocation>
        <location evidence="7">Cytoplasm</location>
    </subcellularLocation>
</comment>
<evidence type="ECO:0000256" key="7">
    <source>
        <dbReference type="HAMAP-Rule" id="MF_00022"/>
    </source>
</evidence>
<dbReference type="PRINTS" id="PR00987">
    <property type="entry name" value="TRNASYNTHGLU"/>
</dbReference>